<proteinExistence type="predicted"/>
<accession>A0A811QNH9</accession>
<evidence type="ECO:0000313" key="2">
    <source>
        <dbReference type="EMBL" id="CAD6260672.1"/>
    </source>
</evidence>
<dbReference type="EMBL" id="CAJGYO010000011">
    <property type="protein sequence ID" value="CAD6260672.1"/>
    <property type="molecule type" value="Genomic_DNA"/>
</dbReference>
<evidence type="ECO:0000313" key="3">
    <source>
        <dbReference type="Proteomes" id="UP000604825"/>
    </source>
</evidence>
<dbReference type="AlphaFoldDB" id="A0A811QNH9"/>
<evidence type="ECO:0000256" key="1">
    <source>
        <dbReference type="SAM" id="MobiDB-lite"/>
    </source>
</evidence>
<protein>
    <submittedName>
        <fullName evidence="2">Uncharacterized protein</fullName>
    </submittedName>
</protein>
<gene>
    <name evidence="2" type="ORF">NCGR_LOCUS44098</name>
</gene>
<reference evidence="2" key="1">
    <citation type="submission" date="2020-10" db="EMBL/GenBank/DDBJ databases">
        <authorList>
            <person name="Han B."/>
            <person name="Lu T."/>
            <person name="Zhao Q."/>
            <person name="Huang X."/>
            <person name="Zhao Y."/>
        </authorList>
    </citation>
    <scope>NUCLEOTIDE SEQUENCE</scope>
</reference>
<feature type="region of interest" description="Disordered" evidence="1">
    <location>
        <begin position="1"/>
        <end position="25"/>
    </location>
</feature>
<organism evidence="2 3">
    <name type="scientific">Miscanthus lutarioriparius</name>
    <dbReference type="NCBI Taxonomy" id="422564"/>
    <lineage>
        <taxon>Eukaryota</taxon>
        <taxon>Viridiplantae</taxon>
        <taxon>Streptophyta</taxon>
        <taxon>Embryophyta</taxon>
        <taxon>Tracheophyta</taxon>
        <taxon>Spermatophyta</taxon>
        <taxon>Magnoliopsida</taxon>
        <taxon>Liliopsida</taxon>
        <taxon>Poales</taxon>
        <taxon>Poaceae</taxon>
        <taxon>PACMAD clade</taxon>
        <taxon>Panicoideae</taxon>
        <taxon>Andropogonodae</taxon>
        <taxon>Andropogoneae</taxon>
        <taxon>Saccharinae</taxon>
        <taxon>Miscanthus</taxon>
    </lineage>
</organism>
<dbReference type="Proteomes" id="UP000604825">
    <property type="component" value="Unassembled WGS sequence"/>
</dbReference>
<name>A0A811QNH9_9POAL</name>
<feature type="compositionally biased region" description="Low complexity" evidence="1">
    <location>
        <begin position="12"/>
        <end position="23"/>
    </location>
</feature>
<keyword evidence="3" id="KW-1185">Reference proteome</keyword>
<sequence>MARARRRRCVRPRPTASRTSAARGRSRALRVRDRLALSYCVVLLGYTLAQLGTATAELSAPRRGTAPAAPWRSSNPRLWRGSRSCCQRRGVAGGETAPLEGYGPVRCGFPSWVSAADRSWQQLQVVSVPYLVVAKRERRHVEDDDQAQPKRPRLRSPYTVIGFLRSRISLHRSVLGQFCCPRLPLQVLSVWPQPPRRLCSKQRFDAESMATARRRCCRGPPLLTVVAAVYEGETRDPFCWHRSANTGMDELSKVKILASGEQIWAGTRPASTLRSGV</sequence>
<comment type="caution">
    <text evidence="2">The sequence shown here is derived from an EMBL/GenBank/DDBJ whole genome shotgun (WGS) entry which is preliminary data.</text>
</comment>
<feature type="compositionally biased region" description="Basic residues" evidence="1">
    <location>
        <begin position="1"/>
        <end position="11"/>
    </location>
</feature>